<sequence length="520" mass="60717">MKKIICLLLSFILIFFSGCVEKNKEVSSDEGTRDYLIYNIETIPKDLIMLEEVSQREEDLLLSLFDGLVGLDKNNNIIPELSEKWEVSKDGIDYKFYIKENLHWSNGETIVAQDFESFFKDILMYYKKNNIKFNELDSVYGVKDYLDNGNLENVAIKAKKNNILEIRLNNKDPYFLNTLSKPKYKLRKIDTKAKNYKKSYNEILYTGAFYINRIEKDKITINKNNRYWDKENTKINKIVLKSIQNTEEALANLKTSKLDLFMNPPIAEIDNLNKEEVISKKLSLESGSIIFNKKDYIDLNFKKAIDSCISREYMCSKVLYGKAAPALAYVPNNIAQNDNISYGKNYFSLDKNLKRAKEFLNKSEYIKEKRDLNIISIEDPVSNRIVNNLIDELKENLDVNINIISCKNKYELDKKIKEGGYDLAFIRKKAENNDPLYFLSKVNNNSLQYQEFLNKSKAEEETWKRVEYINKAQDVLVKDLYEIPICFFYDVLCKKIRVQGEFITAHGNVVLKKITLAPYT</sequence>
<evidence type="ECO:0000313" key="5">
    <source>
        <dbReference type="EMBL" id="OOO62237.1"/>
    </source>
</evidence>
<dbReference type="PROSITE" id="PS51257">
    <property type="entry name" value="PROKAR_LIPOPROTEIN"/>
    <property type="match status" value="1"/>
</dbReference>
<dbReference type="EMBL" id="MRAD01000006">
    <property type="protein sequence ID" value="OOO62237.1"/>
    <property type="molecule type" value="Genomic_DNA"/>
</dbReference>
<dbReference type="SUPFAM" id="SSF53850">
    <property type="entry name" value="Periplasmic binding protein-like II"/>
    <property type="match status" value="1"/>
</dbReference>
<dbReference type="AlphaFoldDB" id="A0A1S9I3S7"/>
<dbReference type="PANTHER" id="PTHR30290">
    <property type="entry name" value="PERIPLASMIC BINDING COMPONENT OF ABC TRANSPORTER"/>
    <property type="match status" value="1"/>
</dbReference>
<name>A0A1S9I3S7_9CLOT</name>
<gene>
    <name evidence="5" type="ORF">BS637_07160</name>
    <name evidence="6" type="ORF">BS638_09540</name>
</gene>
<keyword evidence="7" id="KW-1185">Reference proteome</keyword>
<dbReference type="OrthoDB" id="403896at2"/>
<dbReference type="Proteomes" id="UP000190256">
    <property type="component" value="Unassembled WGS sequence"/>
</dbReference>
<dbReference type="GO" id="GO:1904680">
    <property type="term" value="F:peptide transmembrane transporter activity"/>
    <property type="evidence" value="ECO:0007669"/>
    <property type="project" value="TreeGrafter"/>
</dbReference>
<dbReference type="PANTHER" id="PTHR30290:SF9">
    <property type="entry name" value="OLIGOPEPTIDE-BINDING PROTEIN APPA"/>
    <property type="match status" value="1"/>
</dbReference>
<dbReference type="InterPro" id="IPR030678">
    <property type="entry name" value="Peptide/Ni-bd"/>
</dbReference>
<keyword evidence="2" id="KW-0813">Transport</keyword>
<reference evidence="5 7" key="1">
    <citation type="submission" date="2016-12" db="EMBL/GenBank/DDBJ databases">
        <title>Clostridium tepidum sp. nov., a close relative of Clostridium sporogenes and Clostridium botulinum Group I.</title>
        <authorList>
            <person name="Dobritsa A.P."/>
            <person name="Kutumbaka K."/>
            <person name="Werner K."/>
            <person name="Samadpour M."/>
        </authorList>
    </citation>
    <scope>NUCLEOTIDE SEQUENCE [LARGE SCALE GENOMIC DNA]</scope>
    <source>
        <strain evidence="5 7">PE</strain>
    </source>
</reference>
<accession>A0A1S9I3S7</accession>
<evidence type="ECO:0000313" key="6">
    <source>
        <dbReference type="EMBL" id="OOO64898.1"/>
    </source>
</evidence>
<feature type="domain" description="Solute-binding protein family 5" evidence="4">
    <location>
        <begin position="77"/>
        <end position="443"/>
    </location>
</feature>
<evidence type="ECO:0000313" key="8">
    <source>
        <dbReference type="Proteomes" id="UP000190256"/>
    </source>
</evidence>
<dbReference type="Pfam" id="PF00496">
    <property type="entry name" value="SBP_bac_5"/>
    <property type="match status" value="1"/>
</dbReference>
<dbReference type="GO" id="GO:0015833">
    <property type="term" value="P:peptide transport"/>
    <property type="evidence" value="ECO:0007669"/>
    <property type="project" value="TreeGrafter"/>
</dbReference>
<evidence type="ECO:0000256" key="1">
    <source>
        <dbReference type="ARBA" id="ARBA00005695"/>
    </source>
</evidence>
<dbReference type="Proteomes" id="UP000190206">
    <property type="component" value="Unassembled WGS sequence"/>
</dbReference>
<organism evidence="6 8">
    <name type="scientific">Clostridium tepidum</name>
    <dbReference type="NCBI Taxonomy" id="1962263"/>
    <lineage>
        <taxon>Bacteria</taxon>
        <taxon>Bacillati</taxon>
        <taxon>Bacillota</taxon>
        <taxon>Clostridia</taxon>
        <taxon>Eubacteriales</taxon>
        <taxon>Clostridiaceae</taxon>
        <taxon>Clostridium</taxon>
    </lineage>
</organism>
<dbReference type="GO" id="GO:0042597">
    <property type="term" value="C:periplasmic space"/>
    <property type="evidence" value="ECO:0007669"/>
    <property type="project" value="UniProtKB-ARBA"/>
</dbReference>
<dbReference type="Gene3D" id="3.90.76.10">
    <property type="entry name" value="Dipeptide-binding Protein, Domain 1"/>
    <property type="match status" value="1"/>
</dbReference>
<dbReference type="InterPro" id="IPR039424">
    <property type="entry name" value="SBP_5"/>
</dbReference>
<dbReference type="Gene3D" id="3.10.105.10">
    <property type="entry name" value="Dipeptide-binding Protein, Domain 3"/>
    <property type="match status" value="1"/>
</dbReference>
<dbReference type="RefSeq" id="WP_078024062.1">
    <property type="nucleotide sequence ID" value="NZ_JADPGM010000010.1"/>
</dbReference>
<evidence type="ECO:0000259" key="4">
    <source>
        <dbReference type="Pfam" id="PF00496"/>
    </source>
</evidence>
<dbReference type="InterPro" id="IPR000914">
    <property type="entry name" value="SBP_5_dom"/>
</dbReference>
<evidence type="ECO:0000256" key="3">
    <source>
        <dbReference type="ARBA" id="ARBA00022729"/>
    </source>
</evidence>
<proteinExistence type="inferred from homology"/>
<dbReference type="STRING" id="1962263.BS637_07160"/>
<dbReference type="EMBL" id="MRAE01000023">
    <property type="protein sequence ID" value="OOO64898.1"/>
    <property type="molecule type" value="Genomic_DNA"/>
</dbReference>
<evidence type="ECO:0000313" key="7">
    <source>
        <dbReference type="Proteomes" id="UP000190206"/>
    </source>
</evidence>
<keyword evidence="3" id="KW-0732">Signal</keyword>
<protein>
    <submittedName>
        <fullName evidence="6">ABC transporter substrate-binding protein</fullName>
    </submittedName>
</protein>
<comment type="caution">
    <text evidence="6">The sequence shown here is derived from an EMBL/GenBank/DDBJ whole genome shotgun (WGS) entry which is preliminary data.</text>
</comment>
<dbReference type="PIRSF" id="PIRSF002741">
    <property type="entry name" value="MppA"/>
    <property type="match status" value="1"/>
</dbReference>
<reference evidence="6 8" key="2">
    <citation type="submission" date="2016-12" db="EMBL/GenBank/DDBJ databases">
        <title>Clostridium tepidum sp. nov., a close relative of Clostridium sporogenes and Clostridium botulinum Group I.</title>
        <authorList>
            <person name="Dobritsa A.P."/>
            <person name="Kutumbaka K.K."/>
            <person name="Werner K."/>
            <person name="Wiedmann M."/>
            <person name="Asmus A."/>
            <person name="Samadpour M."/>
        </authorList>
    </citation>
    <scope>NUCLEOTIDE SEQUENCE [LARGE SCALE GENOMIC DNA]</scope>
    <source>
        <strain evidence="6 8">IEH 97212</strain>
    </source>
</reference>
<dbReference type="Gene3D" id="3.40.190.10">
    <property type="entry name" value="Periplasmic binding protein-like II"/>
    <property type="match status" value="1"/>
</dbReference>
<dbReference type="GO" id="GO:0043190">
    <property type="term" value="C:ATP-binding cassette (ABC) transporter complex"/>
    <property type="evidence" value="ECO:0007669"/>
    <property type="project" value="InterPro"/>
</dbReference>
<comment type="similarity">
    <text evidence="1">Belongs to the bacterial solute-binding protein 5 family.</text>
</comment>
<evidence type="ECO:0000256" key="2">
    <source>
        <dbReference type="ARBA" id="ARBA00022448"/>
    </source>
</evidence>